<sequence length="209" mass="24376">MKFYNQKVVCRVRAERQKGLSIKILGKKFKISHSTISRWVRDMPSKFKAFNSARKHEKNLKLNYSNLIDKFLIDKDTAKILASLLYWCEGSKYPSSNFLAFSNSDHLLVKTFIGLLRKGFKLDESKLRAHLQLHTTHDIRAMTKFWGALLGIKENQFHKPTITVPTNRMKRRDYKGTCTIKYFDVKLLLNITGIFESFGKKKWRGGRVA</sequence>
<proteinExistence type="predicted"/>
<dbReference type="EMBL" id="LCAV01000008">
    <property type="protein sequence ID" value="KKR99291.1"/>
    <property type="molecule type" value="Genomic_DNA"/>
</dbReference>
<comment type="caution">
    <text evidence="1">The sequence shown here is derived from an EMBL/GenBank/DDBJ whole genome shotgun (WGS) entry which is preliminary data.</text>
</comment>
<evidence type="ECO:0000313" key="1">
    <source>
        <dbReference type="EMBL" id="KKR99291.1"/>
    </source>
</evidence>
<name>A0A0G0VI19_9BACT</name>
<organism evidence="1 2">
    <name type="scientific">Candidatus Magasanikbacteria bacterium GW2011_GWC2_41_17</name>
    <dbReference type="NCBI Taxonomy" id="1619048"/>
    <lineage>
        <taxon>Bacteria</taxon>
        <taxon>Candidatus Magasanikiibacteriota</taxon>
    </lineage>
</organism>
<reference evidence="1 2" key="1">
    <citation type="journal article" date="2015" name="Nature">
        <title>rRNA introns, odd ribosomes, and small enigmatic genomes across a large radiation of phyla.</title>
        <authorList>
            <person name="Brown C.T."/>
            <person name="Hug L.A."/>
            <person name="Thomas B.C."/>
            <person name="Sharon I."/>
            <person name="Castelle C.J."/>
            <person name="Singh A."/>
            <person name="Wilkins M.J."/>
            <person name="Williams K.H."/>
            <person name="Banfield J.F."/>
        </authorList>
    </citation>
    <scope>NUCLEOTIDE SEQUENCE [LARGE SCALE GENOMIC DNA]</scope>
</reference>
<dbReference type="STRING" id="1619048.UU49_C0008G0011"/>
<dbReference type="Proteomes" id="UP000034108">
    <property type="component" value="Unassembled WGS sequence"/>
</dbReference>
<gene>
    <name evidence="1" type="ORF">UU49_C0008G0011</name>
</gene>
<dbReference type="AlphaFoldDB" id="A0A0G0VI19"/>
<evidence type="ECO:0000313" key="2">
    <source>
        <dbReference type="Proteomes" id="UP000034108"/>
    </source>
</evidence>
<protein>
    <submittedName>
        <fullName evidence="1">Uncharacterized protein</fullName>
    </submittedName>
</protein>
<accession>A0A0G0VI19</accession>